<accession>A0A9K3NBY0</accession>
<keyword evidence="2" id="KW-0547">Nucleotide-binding</keyword>
<dbReference type="AlphaFoldDB" id="A0A9K3NBY0"/>
<evidence type="ECO:0000259" key="5">
    <source>
        <dbReference type="SMART" id="SM00847"/>
    </source>
</evidence>
<dbReference type="EC" id="3.6.4.13" evidence="1"/>
<evidence type="ECO:0000256" key="1">
    <source>
        <dbReference type="ARBA" id="ARBA00012552"/>
    </source>
</evidence>
<dbReference type="PANTHER" id="PTHR18934:SF83">
    <property type="entry name" value="PRE-MRNA-SPLICING FACTOR ATP-DEPENDENT RNA HELICASE DHX16"/>
    <property type="match status" value="1"/>
</dbReference>
<keyword evidence="6" id="KW-0347">Helicase</keyword>
<dbReference type="PANTHER" id="PTHR18934">
    <property type="entry name" value="ATP-DEPENDENT RNA HELICASE"/>
    <property type="match status" value="1"/>
</dbReference>
<feature type="domain" description="Helicase-associated" evidence="5">
    <location>
        <begin position="58"/>
        <end position="139"/>
    </location>
</feature>
<dbReference type="GO" id="GO:0003724">
    <property type="term" value="F:RNA helicase activity"/>
    <property type="evidence" value="ECO:0007669"/>
    <property type="project" value="UniProtKB-EC"/>
</dbReference>
<dbReference type="EMBL" id="MNCJ02000323">
    <property type="protein sequence ID" value="KAF5794165.1"/>
    <property type="molecule type" value="Genomic_DNA"/>
</dbReference>
<dbReference type="InterPro" id="IPR007502">
    <property type="entry name" value="Helicase-assoc_dom"/>
</dbReference>
<dbReference type="Gramene" id="mRNA:HanXRQr2_Chr08g0325041">
    <property type="protein sequence ID" value="CDS:HanXRQr2_Chr08g0325041.1"/>
    <property type="gene ID" value="HanXRQr2_Chr08g0325041"/>
</dbReference>
<dbReference type="SUPFAM" id="SSF52540">
    <property type="entry name" value="P-loop containing nucleoside triphosphate hydrolases"/>
    <property type="match status" value="1"/>
</dbReference>
<reference evidence="6" key="1">
    <citation type="journal article" date="2017" name="Nature">
        <title>The sunflower genome provides insights into oil metabolism, flowering and Asterid evolution.</title>
        <authorList>
            <person name="Badouin H."/>
            <person name="Gouzy J."/>
            <person name="Grassa C.J."/>
            <person name="Murat F."/>
            <person name="Staton S.E."/>
            <person name="Cottret L."/>
            <person name="Lelandais-Briere C."/>
            <person name="Owens G.L."/>
            <person name="Carrere S."/>
            <person name="Mayjonade B."/>
            <person name="Legrand L."/>
            <person name="Gill N."/>
            <person name="Kane N.C."/>
            <person name="Bowers J.E."/>
            <person name="Hubner S."/>
            <person name="Bellec A."/>
            <person name="Berard A."/>
            <person name="Berges H."/>
            <person name="Blanchet N."/>
            <person name="Boniface M.C."/>
            <person name="Brunel D."/>
            <person name="Catrice O."/>
            <person name="Chaidir N."/>
            <person name="Claudel C."/>
            <person name="Donnadieu C."/>
            <person name="Faraut T."/>
            <person name="Fievet G."/>
            <person name="Helmstetter N."/>
            <person name="King M."/>
            <person name="Knapp S.J."/>
            <person name="Lai Z."/>
            <person name="Le Paslier M.C."/>
            <person name="Lippi Y."/>
            <person name="Lorenzon L."/>
            <person name="Mandel J.R."/>
            <person name="Marage G."/>
            <person name="Marchand G."/>
            <person name="Marquand E."/>
            <person name="Bret-Mestries E."/>
            <person name="Morien E."/>
            <person name="Nambeesan S."/>
            <person name="Nguyen T."/>
            <person name="Pegot-Espagnet P."/>
            <person name="Pouilly N."/>
            <person name="Raftis F."/>
            <person name="Sallet E."/>
            <person name="Schiex T."/>
            <person name="Thomas J."/>
            <person name="Vandecasteele C."/>
            <person name="Vares D."/>
            <person name="Vear F."/>
            <person name="Vautrin S."/>
            <person name="Crespi M."/>
            <person name="Mangin B."/>
            <person name="Burke J.M."/>
            <person name="Salse J."/>
            <person name="Munos S."/>
            <person name="Vincourt P."/>
            <person name="Rieseberg L.H."/>
            <person name="Langlade N.B."/>
        </authorList>
    </citation>
    <scope>NUCLEOTIDE SEQUENCE</scope>
    <source>
        <tissue evidence="6">Leaves</tissue>
    </source>
</reference>
<dbReference type="GO" id="GO:0005524">
    <property type="term" value="F:ATP binding"/>
    <property type="evidence" value="ECO:0007669"/>
    <property type="project" value="UniProtKB-KW"/>
</dbReference>
<evidence type="ECO:0000313" key="7">
    <source>
        <dbReference type="Proteomes" id="UP000215914"/>
    </source>
</evidence>
<proteinExistence type="predicted"/>
<keyword evidence="7" id="KW-1185">Reference proteome</keyword>
<dbReference type="Pfam" id="PF21010">
    <property type="entry name" value="HA2_C"/>
    <property type="match status" value="1"/>
</dbReference>
<keyword evidence="3" id="KW-0067">ATP-binding</keyword>
<dbReference type="InterPro" id="IPR027417">
    <property type="entry name" value="P-loop_NTPase"/>
</dbReference>
<dbReference type="Gene3D" id="1.20.120.1080">
    <property type="match status" value="1"/>
</dbReference>
<gene>
    <name evidence="6" type="ORF">HanXRQr2_Chr08g0325041</name>
</gene>
<dbReference type="Pfam" id="PF04408">
    <property type="entry name" value="WHD_HA2"/>
    <property type="match status" value="1"/>
</dbReference>
<reference evidence="6" key="2">
    <citation type="submission" date="2020-06" db="EMBL/GenBank/DDBJ databases">
        <title>Helianthus annuus Genome sequencing and assembly Release 2.</title>
        <authorList>
            <person name="Gouzy J."/>
            <person name="Langlade N."/>
            <person name="Munos S."/>
        </authorList>
    </citation>
    <scope>NUCLEOTIDE SEQUENCE</scope>
    <source>
        <tissue evidence="6">Leaves</tissue>
    </source>
</reference>
<evidence type="ECO:0000256" key="4">
    <source>
        <dbReference type="ARBA" id="ARBA00047984"/>
    </source>
</evidence>
<protein>
    <recommendedName>
        <fullName evidence="1">RNA helicase</fullName>
        <ecNumber evidence="1">3.6.4.13</ecNumber>
    </recommendedName>
</protein>
<name>A0A9K3NBY0_HELAN</name>
<evidence type="ECO:0000256" key="3">
    <source>
        <dbReference type="ARBA" id="ARBA00022840"/>
    </source>
</evidence>
<dbReference type="SMART" id="SM00847">
    <property type="entry name" value="HA2"/>
    <property type="match status" value="1"/>
</dbReference>
<keyword evidence="6" id="KW-0378">Hydrolase</keyword>
<dbReference type="Proteomes" id="UP000215914">
    <property type="component" value="Unassembled WGS sequence"/>
</dbReference>
<evidence type="ECO:0000256" key="2">
    <source>
        <dbReference type="ARBA" id="ARBA00022741"/>
    </source>
</evidence>
<comment type="catalytic activity">
    <reaction evidence="4">
        <text>ATP + H2O = ADP + phosphate + H(+)</text>
        <dbReference type="Rhea" id="RHEA:13065"/>
        <dbReference type="ChEBI" id="CHEBI:15377"/>
        <dbReference type="ChEBI" id="CHEBI:15378"/>
        <dbReference type="ChEBI" id="CHEBI:30616"/>
        <dbReference type="ChEBI" id="CHEBI:43474"/>
        <dbReference type="ChEBI" id="CHEBI:456216"/>
        <dbReference type="EC" id="3.6.4.13"/>
    </reaction>
</comment>
<organism evidence="6 7">
    <name type="scientific">Helianthus annuus</name>
    <name type="common">Common sunflower</name>
    <dbReference type="NCBI Taxonomy" id="4232"/>
    <lineage>
        <taxon>Eukaryota</taxon>
        <taxon>Viridiplantae</taxon>
        <taxon>Streptophyta</taxon>
        <taxon>Embryophyta</taxon>
        <taxon>Tracheophyta</taxon>
        <taxon>Spermatophyta</taxon>
        <taxon>Magnoliopsida</taxon>
        <taxon>eudicotyledons</taxon>
        <taxon>Gunneridae</taxon>
        <taxon>Pentapetalae</taxon>
        <taxon>asterids</taxon>
        <taxon>campanulids</taxon>
        <taxon>Asterales</taxon>
        <taxon>Asteraceae</taxon>
        <taxon>Asteroideae</taxon>
        <taxon>Heliantheae alliance</taxon>
        <taxon>Heliantheae</taxon>
        <taxon>Helianthus</taxon>
    </lineage>
</organism>
<evidence type="ECO:0000313" key="6">
    <source>
        <dbReference type="EMBL" id="KAF5794165.1"/>
    </source>
</evidence>
<dbReference type="GO" id="GO:0016787">
    <property type="term" value="F:hydrolase activity"/>
    <property type="evidence" value="ECO:0007669"/>
    <property type="project" value="UniProtKB-KW"/>
</dbReference>
<comment type="caution">
    <text evidence="6">The sequence shown here is derived from an EMBL/GenBank/DDBJ whole genome shotgun (WGS) entry which is preliminary data.</text>
</comment>
<sequence length="153" mass="17428">MCFRLYIADYLDCMDDNTVPEIQRTDLANVVLSLKALGFHELVKSDFMDPPPNEALHKAFKLLHSLSALEEGSDQLTQLGKKMARIPLDPMLSRMIVASDKYKCSNEIISIVAMLSVGSSIFYGPKDDKVRVMFEITWHCLRYVGRSYPYECI</sequence>
<dbReference type="InterPro" id="IPR048333">
    <property type="entry name" value="HA2_WH"/>
</dbReference>